<name>H3B0I0_LATCH</name>
<dbReference type="PANTHER" id="PTHR15633:SF2">
    <property type="entry name" value="NUCLEOLAR PROTEIN 11"/>
    <property type="match status" value="1"/>
</dbReference>
<dbReference type="Pfam" id="PF08168">
    <property type="entry name" value="NOL11_N"/>
    <property type="match status" value="1"/>
</dbReference>
<keyword evidence="3" id="KW-0805">Transcription regulation</keyword>
<dbReference type="EMBL" id="AFYH01051012">
    <property type="status" value="NOT_ANNOTATED_CDS"/>
    <property type="molecule type" value="Genomic_DNA"/>
</dbReference>
<reference evidence="10" key="1">
    <citation type="submission" date="2011-08" db="EMBL/GenBank/DDBJ databases">
        <title>The draft genome of Latimeria chalumnae.</title>
        <authorList>
            <person name="Di Palma F."/>
            <person name="Alfoldi J."/>
            <person name="Johnson J."/>
            <person name="Berlin A."/>
            <person name="Gnerre S."/>
            <person name="Jaffe D."/>
            <person name="MacCallum I."/>
            <person name="Young S."/>
            <person name="Walker B.J."/>
            <person name="Lander E."/>
            <person name="Lindblad-Toh K."/>
        </authorList>
    </citation>
    <scope>NUCLEOTIDE SEQUENCE [LARGE SCALE GENOMIC DNA]</scope>
    <source>
        <strain evidence="10">Wild caught</strain>
    </source>
</reference>
<feature type="domain" description="Nucleolar protein 11 C-terminal" evidence="8">
    <location>
        <begin position="646"/>
        <end position="731"/>
    </location>
</feature>
<dbReference type="eggNOG" id="ENOG502SB74">
    <property type="taxonomic scope" value="Eukaryota"/>
</dbReference>
<evidence type="ECO:0000259" key="7">
    <source>
        <dbReference type="Pfam" id="PF08168"/>
    </source>
</evidence>
<evidence type="ECO:0000256" key="3">
    <source>
        <dbReference type="ARBA" id="ARBA00023015"/>
    </source>
</evidence>
<sequence length="731" mass="81938">MAAFCEEFTLCGTVQGAAGQPCALLGVEPAREADHVIVTDRGRTVTIYKVSDQKPLGSWTVKQGQTITCPAVYNSRTGEYVVVHNNKVLRLWKDEDVNLEKAFKATLSADVYRIHSLPDAEPLVLFSRGAVRQLDALLAAPQQGVENVISDGEEIRWSEGFLDSEKPIILFVTEECGKYFVYAQKLNPNILQKYKLAPSEDGSFPLSFTAALKNKMITLTCLYSNGCVYKILVSTQQSVTENELCLFRGLLLRLSTQDNTLETAAVKILDETHIAVLGAPPSPRKVTKDCLCIWNVKFQTVQAIKDLPGGTCRQMWCYGGKLYVPHGKTLTVIPYQCETSSLASALGKLRQTRTLESKPVSSFVNWDIFLHGDEQQELQQQIIINAPEPKRTTRGRKSQFDTITIDHLLADAKTASQSHLEEEFQHFLFDVQVPGCRLTIAHIAKELTSRCKLEPKFYPHGVLVHLVLTQTLSYSLCPNLLAVALEKSDYFLLQLCFQQFPDVPEAVTCACLKAFLNSVSDASLENITVDLGSVGSYLDVAQTSSEVEEKMEVVQNGFSPALLEEDSCDVRLTPQKSAAVPNTVLTCPVGLKKAALFLVLVHVHLYFSISVNFRVFPKYIPSRNAVNFLKNIKYYFRICDFFLNKTTPQTFQKVLGGIMDWVCLLLDAHFTVLVMVPEAKGLLAHLHKFVRSQVRLYSELSKIEWNLQELHKKKRQDKDVGLYSIEVIKFF</sequence>
<evidence type="ECO:0000256" key="2">
    <source>
        <dbReference type="ARBA" id="ARBA00022552"/>
    </source>
</evidence>
<dbReference type="Bgee" id="ENSLACG00000013558">
    <property type="expression patterns" value="Expressed in post-anal tail muscle and 6 other cell types or tissues"/>
</dbReference>
<dbReference type="GO" id="GO:0030490">
    <property type="term" value="P:maturation of SSU-rRNA"/>
    <property type="evidence" value="ECO:0007669"/>
    <property type="project" value="InterPro"/>
</dbReference>
<gene>
    <name evidence="9" type="primary">NOL11</name>
</gene>
<dbReference type="InParanoid" id="H3B0I0"/>
<dbReference type="GO" id="GO:0003723">
    <property type="term" value="F:RNA binding"/>
    <property type="evidence" value="ECO:0007669"/>
    <property type="project" value="TreeGrafter"/>
</dbReference>
<dbReference type="AlphaFoldDB" id="H3B0I0"/>
<comment type="subcellular location">
    <subcellularLocation>
        <location evidence="1">Nucleus</location>
        <location evidence="1">Nucleolus</location>
    </subcellularLocation>
</comment>
<dbReference type="EMBL" id="AFYH01051013">
    <property type="status" value="NOT_ANNOTATED_CDS"/>
    <property type="molecule type" value="Genomic_DNA"/>
</dbReference>
<dbReference type="InterPro" id="IPR012584">
    <property type="entry name" value="NOL11_N"/>
</dbReference>
<evidence type="ECO:0000256" key="1">
    <source>
        <dbReference type="ARBA" id="ARBA00004604"/>
    </source>
</evidence>
<keyword evidence="10" id="KW-1185">Reference proteome</keyword>
<evidence type="ECO:0000313" key="9">
    <source>
        <dbReference type="Ensembl" id="ENSLACP00000015401.1"/>
    </source>
</evidence>
<dbReference type="InterPro" id="IPR042859">
    <property type="entry name" value="NOL11"/>
</dbReference>
<dbReference type="EMBL" id="AFYH01051014">
    <property type="status" value="NOT_ANNOTATED_CDS"/>
    <property type="molecule type" value="Genomic_DNA"/>
</dbReference>
<dbReference type="GeneTree" id="ENSGT00390000009760"/>
<keyword evidence="4" id="KW-0010">Activator</keyword>
<dbReference type="EMBL" id="AFYH01051015">
    <property type="status" value="NOT_ANNOTATED_CDS"/>
    <property type="molecule type" value="Genomic_DNA"/>
</dbReference>
<dbReference type="PANTHER" id="PTHR15633">
    <property type="entry name" value="NUCLEOLAR PROTEIN 11"/>
    <property type="match status" value="1"/>
</dbReference>
<dbReference type="STRING" id="7897.ENSLACP00000015401"/>
<keyword evidence="5" id="KW-0804">Transcription</keyword>
<evidence type="ECO:0000256" key="4">
    <source>
        <dbReference type="ARBA" id="ARBA00023159"/>
    </source>
</evidence>
<reference evidence="9" key="3">
    <citation type="submission" date="2025-09" db="UniProtKB">
        <authorList>
            <consortium name="Ensembl"/>
        </authorList>
    </citation>
    <scope>IDENTIFICATION</scope>
</reference>
<dbReference type="Pfam" id="PF20998">
    <property type="entry name" value="Nol11_C"/>
    <property type="match status" value="2"/>
</dbReference>
<dbReference type="EMBL" id="AFYH01051016">
    <property type="status" value="NOT_ANNOTATED_CDS"/>
    <property type="molecule type" value="Genomic_DNA"/>
</dbReference>
<proteinExistence type="predicted"/>
<organism evidence="9 10">
    <name type="scientific">Latimeria chalumnae</name>
    <name type="common">Coelacanth</name>
    <dbReference type="NCBI Taxonomy" id="7897"/>
    <lineage>
        <taxon>Eukaryota</taxon>
        <taxon>Metazoa</taxon>
        <taxon>Chordata</taxon>
        <taxon>Craniata</taxon>
        <taxon>Vertebrata</taxon>
        <taxon>Euteleostomi</taxon>
        <taxon>Coelacanthiformes</taxon>
        <taxon>Coelacanthidae</taxon>
        <taxon>Latimeria</taxon>
    </lineage>
</organism>
<dbReference type="HOGENOM" id="CLU_025196_0_0_1"/>
<dbReference type="Proteomes" id="UP000008672">
    <property type="component" value="Unassembled WGS sequence"/>
</dbReference>
<feature type="domain" description="Nucleolar protein 11 N-terminal" evidence="7">
    <location>
        <begin position="1"/>
        <end position="336"/>
    </location>
</feature>
<dbReference type="InterPro" id="IPR048897">
    <property type="entry name" value="Nol11_C"/>
</dbReference>
<evidence type="ECO:0000256" key="5">
    <source>
        <dbReference type="ARBA" id="ARBA00023163"/>
    </source>
</evidence>
<feature type="domain" description="Nucleolar protein 11 C-terminal" evidence="8">
    <location>
        <begin position="409"/>
        <end position="543"/>
    </location>
</feature>
<dbReference type="OMA" id="QGTTGQC"/>
<evidence type="ECO:0000313" key="10">
    <source>
        <dbReference type="Proteomes" id="UP000008672"/>
    </source>
</evidence>
<dbReference type="Ensembl" id="ENSLACT00000015507.1">
    <property type="protein sequence ID" value="ENSLACP00000015401.1"/>
    <property type="gene ID" value="ENSLACG00000013558.1"/>
</dbReference>
<protein>
    <submittedName>
        <fullName evidence="9">Nucleolar protein 11</fullName>
    </submittedName>
</protein>
<keyword evidence="2" id="KW-0698">rRNA processing</keyword>
<reference evidence="9" key="2">
    <citation type="submission" date="2025-08" db="UniProtKB">
        <authorList>
            <consortium name="Ensembl"/>
        </authorList>
    </citation>
    <scope>IDENTIFICATION</scope>
</reference>
<dbReference type="FunCoup" id="H3B0I0">
    <property type="interactions" value="2914"/>
</dbReference>
<evidence type="ECO:0000259" key="8">
    <source>
        <dbReference type="Pfam" id="PF20998"/>
    </source>
</evidence>
<dbReference type="GO" id="GO:0005730">
    <property type="term" value="C:nucleolus"/>
    <property type="evidence" value="ECO:0007669"/>
    <property type="project" value="UniProtKB-SubCell"/>
</dbReference>
<keyword evidence="6" id="KW-0539">Nucleus</keyword>
<accession>H3B0I0</accession>
<evidence type="ECO:0000256" key="6">
    <source>
        <dbReference type="ARBA" id="ARBA00023242"/>
    </source>
</evidence>